<keyword evidence="4" id="KW-1185">Reference proteome</keyword>
<dbReference type="InterPro" id="IPR025161">
    <property type="entry name" value="IS402-like_dom"/>
</dbReference>
<accession>A0A9X1TQW2</accession>
<name>A0A9X1TQW2_STRM4</name>
<sequence length="268" mass="30655">MSVTIVERLVPDGLWELFQRLVPDAPIRRQGGGRRRYGDREVLAAIMLVATSGCTWRQTPETFGPSWSTVYRRFAEWSKARVWSKLHRLVLDELGRKGELDWSRCAIDSVNMRAVKGELTGPNSVDRGKKGSKIHLVTERTGLPLSVGISAANTLDSLGLEPLIRGIPPIRSRRGPRRRRPAKLHADKGYDYDHLRMWLRSRRITPRIARGGVESSTRLGRHRWTVERTVSWLGGFRRLHRRYERKAEHFLAFTGIAVAIICHRRLAG</sequence>
<dbReference type="AlphaFoldDB" id="A0A9X1TQW2"/>
<reference evidence="3" key="1">
    <citation type="submission" date="2022-01" db="EMBL/GenBank/DDBJ databases">
        <title>Draft Genome Sequences of Seven Type Strains of the Genus Streptomyces.</title>
        <authorList>
            <person name="Aziz S."/>
            <person name="Coretto E."/>
            <person name="Chronakova A."/>
            <person name="Sproer C."/>
            <person name="Huber K."/>
            <person name="Nouioui I."/>
            <person name="Gross H."/>
        </authorList>
    </citation>
    <scope>NUCLEOTIDE SEQUENCE</scope>
    <source>
        <strain evidence="3">DSM 103493</strain>
    </source>
</reference>
<dbReference type="GO" id="GO:0003677">
    <property type="term" value="F:DNA binding"/>
    <property type="evidence" value="ECO:0007669"/>
    <property type="project" value="InterPro"/>
</dbReference>
<feature type="domain" description="Transposase IS4-like" evidence="1">
    <location>
        <begin position="105"/>
        <end position="260"/>
    </location>
</feature>
<dbReference type="EMBL" id="JAKEIP010000326">
    <property type="protein sequence ID" value="MCF1599590.1"/>
    <property type="molecule type" value="Genomic_DNA"/>
</dbReference>
<feature type="domain" description="Insertion element IS402-like" evidence="2">
    <location>
        <begin position="11"/>
        <end position="87"/>
    </location>
</feature>
<dbReference type="GO" id="GO:0006313">
    <property type="term" value="P:DNA transposition"/>
    <property type="evidence" value="ECO:0007669"/>
    <property type="project" value="InterPro"/>
</dbReference>
<protein>
    <submittedName>
        <fullName evidence="3">IS5 family transposase</fullName>
    </submittedName>
</protein>
<proteinExistence type="predicted"/>
<dbReference type="InterPro" id="IPR002559">
    <property type="entry name" value="Transposase_11"/>
</dbReference>
<dbReference type="GO" id="GO:0004803">
    <property type="term" value="F:transposase activity"/>
    <property type="evidence" value="ECO:0007669"/>
    <property type="project" value="InterPro"/>
</dbReference>
<dbReference type="Pfam" id="PF01609">
    <property type="entry name" value="DDE_Tnp_1"/>
    <property type="match status" value="1"/>
</dbReference>
<evidence type="ECO:0000313" key="3">
    <source>
        <dbReference type="EMBL" id="MCF1599590.1"/>
    </source>
</evidence>
<gene>
    <name evidence="3" type="ORF">L0P92_39470</name>
</gene>
<comment type="caution">
    <text evidence="3">The sequence shown here is derived from an EMBL/GenBank/DDBJ whole genome shotgun (WGS) entry which is preliminary data.</text>
</comment>
<evidence type="ECO:0000313" key="4">
    <source>
        <dbReference type="Proteomes" id="UP001139384"/>
    </source>
</evidence>
<organism evidence="3 4">
    <name type="scientific">Streptomyces muensis</name>
    <dbReference type="NCBI Taxonomy" id="1077944"/>
    <lineage>
        <taxon>Bacteria</taxon>
        <taxon>Bacillati</taxon>
        <taxon>Actinomycetota</taxon>
        <taxon>Actinomycetes</taxon>
        <taxon>Kitasatosporales</taxon>
        <taxon>Streptomycetaceae</taxon>
        <taxon>Streptomyces</taxon>
    </lineage>
</organism>
<dbReference type="PANTHER" id="PTHR30007">
    <property type="entry name" value="PHP DOMAIN PROTEIN"/>
    <property type="match status" value="1"/>
</dbReference>
<evidence type="ECO:0000259" key="1">
    <source>
        <dbReference type="Pfam" id="PF01609"/>
    </source>
</evidence>
<evidence type="ECO:0000259" key="2">
    <source>
        <dbReference type="Pfam" id="PF13340"/>
    </source>
</evidence>
<dbReference type="Pfam" id="PF13340">
    <property type="entry name" value="DUF4096"/>
    <property type="match status" value="1"/>
</dbReference>
<dbReference type="NCBIfam" id="NF033580">
    <property type="entry name" value="transpos_IS5_3"/>
    <property type="match status" value="1"/>
</dbReference>
<dbReference type="Proteomes" id="UP001139384">
    <property type="component" value="Unassembled WGS sequence"/>
</dbReference>
<dbReference type="PANTHER" id="PTHR30007:SF1">
    <property type="entry name" value="BLR1914 PROTEIN"/>
    <property type="match status" value="1"/>
</dbReference>